<gene>
    <name evidence="3" type="ORF">BDW47DRAFT_110036</name>
</gene>
<feature type="transmembrane region" description="Helical" evidence="2">
    <location>
        <begin position="34"/>
        <end position="55"/>
    </location>
</feature>
<dbReference type="Proteomes" id="UP000234585">
    <property type="component" value="Unassembled WGS sequence"/>
</dbReference>
<feature type="transmembrane region" description="Helical" evidence="2">
    <location>
        <begin position="12"/>
        <end position="28"/>
    </location>
</feature>
<feature type="compositionally biased region" description="Basic and acidic residues" evidence="1">
    <location>
        <begin position="59"/>
        <end position="71"/>
    </location>
</feature>
<dbReference type="GeneID" id="36520789"/>
<feature type="region of interest" description="Disordered" evidence="1">
    <location>
        <begin position="59"/>
        <end position="81"/>
    </location>
</feature>
<keyword evidence="2" id="KW-0472">Membrane</keyword>
<evidence type="ECO:0000313" key="3">
    <source>
        <dbReference type="EMBL" id="PLB35726.1"/>
    </source>
</evidence>
<keyword evidence="2" id="KW-0812">Transmembrane</keyword>
<sequence length="127" mass="14954">MLFRLPDDEDPFYRRFFIMVWFFAELLVEFIIPALVAVFLLGGIVMFCGLLLGIIPDPEETKDKKAPKESQLDPAKSVQGLDEKNRVNIEMEILEEMLQERRVRMEKLVKCDWRKAIVMTPQSPHWQ</sequence>
<evidence type="ECO:0000256" key="1">
    <source>
        <dbReference type="SAM" id="MobiDB-lite"/>
    </source>
</evidence>
<dbReference type="EMBL" id="KZ559159">
    <property type="protein sequence ID" value="PLB35726.1"/>
    <property type="molecule type" value="Genomic_DNA"/>
</dbReference>
<accession>A0A2I2F567</accession>
<organism evidence="3 4">
    <name type="scientific">Aspergillus candidus</name>
    <dbReference type="NCBI Taxonomy" id="41067"/>
    <lineage>
        <taxon>Eukaryota</taxon>
        <taxon>Fungi</taxon>
        <taxon>Dikarya</taxon>
        <taxon>Ascomycota</taxon>
        <taxon>Pezizomycotina</taxon>
        <taxon>Eurotiomycetes</taxon>
        <taxon>Eurotiomycetidae</taxon>
        <taxon>Eurotiales</taxon>
        <taxon>Aspergillaceae</taxon>
        <taxon>Aspergillus</taxon>
        <taxon>Aspergillus subgen. Circumdati</taxon>
    </lineage>
</organism>
<reference evidence="3 4" key="1">
    <citation type="submission" date="2017-12" db="EMBL/GenBank/DDBJ databases">
        <authorList>
            <consortium name="DOE Joint Genome Institute"/>
            <person name="Haridas S."/>
            <person name="Kjaerbolling I."/>
            <person name="Vesth T.C."/>
            <person name="Frisvad J.C."/>
            <person name="Nybo J.L."/>
            <person name="Theobald S."/>
            <person name="Kuo A."/>
            <person name="Bowyer P."/>
            <person name="Matsuda Y."/>
            <person name="Mondo S."/>
            <person name="Lyhne E.K."/>
            <person name="Kogle M.E."/>
            <person name="Clum A."/>
            <person name="Lipzen A."/>
            <person name="Salamov A."/>
            <person name="Ngan C.Y."/>
            <person name="Daum C."/>
            <person name="Chiniquy J."/>
            <person name="Barry K."/>
            <person name="LaButti K."/>
            <person name="Simmons B.A."/>
            <person name="Magnuson J.K."/>
            <person name="Mortensen U.H."/>
            <person name="Larsen T.O."/>
            <person name="Grigoriev I.V."/>
            <person name="Baker S.E."/>
            <person name="Andersen M.R."/>
            <person name="Nordberg H.P."/>
            <person name="Cantor M.N."/>
            <person name="Hua S.X."/>
        </authorList>
    </citation>
    <scope>NUCLEOTIDE SEQUENCE [LARGE SCALE GENOMIC DNA]</scope>
    <source>
        <strain evidence="3 4">CBS 102.13</strain>
    </source>
</reference>
<keyword evidence="2" id="KW-1133">Transmembrane helix</keyword>
<dbReference type="RefSeq" id="XP_024669738.1">
    <property type="nucleotide sequence ID" value="XM_024813629.1"/>
</dbReference>
<evidence type="ECO:0000256" key="2">
    <source>
        <dbReference type="SAM" id="Phobius"/>
    </source>
</evidence>
<dbReference type="OrthoDB" id="4510375at2759"/>
<proteinExistence type="predicted"/>
<evidence type="ECO:0000313" key="4">
    <source>
        <dbReference type="Proteomes" id="UP000234585"/>
    </source>
</evidence>
<name>A0A2I2F567_ASPCN</name>
<keyword evidence="4" id="KW-1185">Reference proteome</keyword>
<protein>
    <submittedName>
        <fullName evidence="3">Uncharacterized protein</fullName>
    </submittedName>
</protein>
<dbReference type="AlphaFoldDB" id="A0A2I2F567"/>